<gene>
    <name evidence="1" type="ORF">DB30_05205</name>
</gene>
<reference evidence="1 2" key="1">
    <citation type="submission" date="2014-12" db="EMBL/GenBank/DDBJ databases">
        <title>Genome assembly of Enhygromyxa salina DSM 15201.</title>
        <authorList>
            <person name="Sharma G."/>
            <person name="Subramanian S."/>
        </authorList>
    </citation>
    <scope>NUCLEOTIDE SEQUENCE [LARGE SCALE GENOMIC DNA]</scope>
    <source>
        <strain evidence="1 2">DSM 15201</strain>
    </source>
</reference>
<proteinExistence type="predicted"/>
<accession>A0A0C2D6Y5</accession>
<name>A0A0C2D6Y5_9BACT</name>
<evidence type="ECO:0000313" key="1">
    <source>
        <dbReference type="EMBL" id="KIG15787.1"/>
    </source>
</evidence>
<dbReference type="Proteomes" id="UP000031599">
    <property type="component" value="Unassembled WGS sequence"/>
</dbReference>
<evidence type="ECO:0000313" key="2">
    <source>
        <dbReference type="Proteomes" id="UP000031599"/>
    </source>
</evidence>
<protein>
    <submittedName>
        <fullName evidence="1">Uncharacterized protein</fullName>
    </submittedName>
</protein>
<dbReference type="EMBL" id="JMCC02000047">
    <property type="protein sequence ID" value="KIG15787.1"/>
    <property type="molecule type" value="Genomic_DNA"/>
</dbReference>
<organism evidence="1 2">
    <name type="scientific">Enhygromyxa salina</name>
    <dbReference type="NCBI Taxonomy" id="215803"/>
    <lineage>
        <taxon>Bacteria</taxon>
        <taxon>Pseudomonadati</taxon>
        <taxon>Myxococcota</taxon>
        <taxon>Polyangia</taxon>
        <taxon>Nannocystales</taxon>
        <taxon>Nannocystaceae</taxon>
        <taxon>Enhygromyxa</taxon>
    </lineage>
</organism>
<comment type="caution">
    <text evidence="1">The sequence shown here is derived from an EMBL/GenBank/DDBJ whole genome shotgun (WGS) entry which is preliminary data.</text>
</comment>
<sequence>MGLVGLLASMGCRSGSSSAEPEPVAARPALVVEPDVDESEPPAPLVRPEDDGKALPAYGLASLEDACARLLANVSLYDEDASCHPEDARLAESGDWGLLVAEGAMQFYALVVRTEADGWSMDGVAFEAWTGGAEMNLRLLDATFETWAHRQGPLLVVEFDAEFTNFERGVPRESGTEVAFSEVIICAREPTWARCSRTITTTSERRYPLPPQRYEAKLSLDGDTLVVDGPQLDGFDPRYSAYAAPHSYFAPGRYSLDELLSPGS</sequence>
<dbReference type="AlphaFoldDB" id="A0A0C2D6Y5"/>